<dbReference type="EMBL" id="JAWMWH010000001">
    <property type="protein sequence ID" value="MEJ6399878.1"/>
    <property type="molecule type" value="Genomic_DNA"/>
</dbReference>
<dbReference type="NCBIfam" id="TIGR01252">
    <property type="entry name" value="acetolac_decarb"/>
    <property type="match status" value="1"/>
</dbReference>
<gene>
    <name evidence="10" type="primary">budA</name>
    <name evidence="10" type="ORF">R4146_01570</name>
</gene>
<comment type="caution">
    <text evidence="10">The sequence shown here is derived from an EMBL/GenBank/DDBJ whole genome shotgun (WGS) entry which is preliminary data.</text>
</comment>
<name>A0ABU8SIZ2_9LACO</name>
<keyword evidence="8 9" id="KW-0456">Lyase</keyword>
<evidence type="ECO:0000256" key="8">
    <source>
        <dbReference type="ARBA" id="ARBA00023239"/>
    </source>
</evidence>
<evidence type="ECO:0000256" key="6">
    <source>
        <dbReference type="ARBA" id="ARBA00022793"/>
    </source>
</evidence>
<reference evidence="10 11" key="1">
    <citation type="submission" date="2023-10" db="EMBL/GenBank/DDBJ databases">
        <title>Nicoliella lavandulae sp. nov. isolated from Lavandula angustifolia flowers.</title>
        <authorList>
            <person name="Alcantara C."/>
            <person name="Zuniga M."/>
            <person name="Landete J.M."/>
            <person name="Monedero V."/>
        </authorList>
    </citation>
    <scope>NUCLEOTIDE SEQUENCE [LARGE SCALE GENOMIC DNA]</scope>
    <source>
        <strain evidence="10 11">Es01</strain>
    </source>
</reference>
<evidence type="ECO:0000256" key="4">
    <source>
        <dbReference type="ARBA" id="ARBA00013204"/>
    </source>
</evidence>
<dbReference type="GO" id="GO:0047605">
    <property type="term" value="F:acetolactate decarboxylase activity"/>
    <property type="evidence" value="ECO:0007669"/>
    <property type="project" value="UniProtKB-EC"/>
</dbReference>
<dbReference type="PANTHER" id="PTHR35524:SF1">
    <property type="entry name" value="ALPHA-ACETOLACTATE DECARBOXYLASE"/>
    <property type="match status" value="1"/>
</dbReference>
<evidence type="ECO:0000256" key="1">
    <source>
        <dbReference type="ARBA" id="ARBA00001784"/>
    </source>
</evidence>
<protein>
    <recommendedName>
        <fullName evidence="5 9">Alpha-acetolactate decarboxylase</fullName>
        <ecNumber evidence="4 9">4.1.1.5</ecNumber>
    </recommendedName>
</protein>
<keyword evidence="7 9" id="KW-0005">Acetoin biosynthesis</keyword>
<comment type="catalytic activity">
    <reaction evidence="1 9">
        <text>(2S)-2-acetolactate + H(+) = (R)-acetoin + CO2</text>
        <dbReference type="Rhea" id="RHEA:21580"/>
        <dbReference type="ChEBI" id="CHEBI:15378"/>
        <dbReference type="ChEBI" id="CHEBI:15686"/>
        <dbReference type="ChEBI" id="CHEBI:16526"/>
        <dbReference type="ChEBI" id="CHEBI:58476"/>
        <dbReference type="EC" id="4.1.1.5"/>
    </reaction>
</comment>
<evidence type="ECO:0000256" key="9">
    <source>
        <dbReference type="PIRNR" id="PIRNR001332"/>
    </source>
</evidence>
<keyword evidence="11" id="KW-1185">Reference proteome</keyword>
<dbReference type="SUPFAM" id="SSF117856">
    <property type="entry name" value="AF0104/ALDC/Ptd012-like"/>
    <property type="match status" value="1"/>
</dbReference>
<dbReference type="Gene3D" id="3.30.1330.80">
    <property type="entry name" value="Hypothetical protein, similar to alpha- acetolactate decarboxylase, domain 2"/>
    <property type="match status" value="2"/>
</dbReference>
<sequence length="236" mass="25630">MKDTNTLFQHGTLALLVPGLLTGTIKIADFLKHGDTGIGTGEGLDGELIILDGVAYQIDGDGNVNELGDDFTVPFGNMHFADYKPFKSVDNLDLAGMPEAVLGAKSLANAFFSIKLTGEFKTMKTRSVFKQSKPYPTLAECSDKQHVFDGENKKGTVLSYFSPQLFNGAAVGGFHSHFLADDKSQGGHILDFTGFTGKIELQVFSNLDQQLPIDNAEYMDHDFSKDDIEGAIEHAE</sequence>
<comment type="similarity">
    <text evidence="3 9">Belongs to the alpha-acetolactate decarboxylase family.</text>
</comment>
<accession>A0ABU8SIZ2</accession>
<dbReference type="PANTHER" id="PTHR35524">
    <property type="entry name" value="ALPHA-ACETOLACTATE DECARBOXYLASE"/>
    <property type="match status" value="1"/>
</dbReference>
<evidence type="ECO:0000256" key="7">
    <source>
        <dbReference type="ARBA" id="ARBA00023061"/>
    </source>
</evidence>
<organism evidence="10 11">
    <name type="scientific">Nicoliella lavandulae</name>
    <dbReference type="NCBI Taxonomy" id="3082954"/>
    <lineage>
        <taxon>Bacteria</taxon>
        <taxon>Bacillati</taxon>
        <taxon>Bacillota</taxon>
        <taxon>Bacilli</taxon>
        <taxon>Lactobacillales</taxon>
        <taxon>Lactobacillaceae</taxon>
        <taxon>Nicoliella</taxon>
    </lineage>
</organism>
<dbReference type="InterPro" id="IPR005128">
    <property type="entry name" value="Acetolactate_a_deCO2ase"/>
</dbReference>
<evidence type="ECO:0000313" key="11">
    <source>
        <dbReference type="Proteomes" id="UP001370590"/>
    </source>
</evidence>
<keyword evidence="6 9" id="KW-0210">Decarboxylase</keyword>
<dbReference type="PIRSF" id="PIRSF001332">
    <property type="entry name" value="Acetolac_decarb"/>
    <property type="match status" value="1"/>
</dbReference>
<dbReference type="RefSeq" id="WP_339959711.1">
    <property type="nucleotide sequence ID" value="NZ_JAWMWH010000001.1"/>
</dbReference>
<evidence type="ECO:0000256" key="5">
    <source>
        <dbReference type="ARBA" id="ARBA00020164"/>
    </source>
</evidence>
<dbReference type="Proteomes" id="UP001370590">
    <property type="component" value="Unassembled WGS sequence"/>
</dbReference>
<evidence type="ECO:0000256" key="3">
    <source>
        <dbReference type="ARBA" id="ARBA00007106"/>
    </source>
</evidence>
<evidence type="ECO:0000256" key="2">
    <source>
        <dbReference type="ARBA" id="ARBA00005170"/>
    </source>
</evidence>
<dbReference type="Pfam" id="PF03306">
    <property type="entry name" value="AAL_decarboxy"/>
    <property type="match status" value="1"/>
</dbReference>
<comment type="pathway">
    <text evidence="2 9">Polyol metabolism; (R,R)-butane-2,3-diol biosynthesis; (R,R)-butane-2,3-diol from pyruvate: step 2/3.</text>
</comment>
<dbReference type="CDD" id="cd17299">
    <property type="entry name" value="acetolactate_decarboxylase"/>
    <property type="match status" value="1"/>
</dbReference>
<evidence type="ECO:0000313" key="10">
    <source>
        <dbReference type="EMBL" id="MEJ6399878.1"/>
    </source>
</evidence>
<dbReference type="EC" id="4.1.1.5" evidence="4 9"/>
<proteinExistence type="inferred from homology"/>